<feature type="domain" description="GH10" evidence="10">
    <location>
        <begin position="41"/>
        <end position="400"/>
    </location>
</feature>
<evidence type="ECO:0000256" key="3">
    <source>
        <dbReference type="ARBA" id="ARBA00022651"/>
    </source>
</evidence>
<dbReference type="EC" id="3.2.1.8" evidence="9"/>
<dbReference type="PRINTS" id="PR00134">
    <property type="entry name" value="GLHYDRLASE10"/>
</dbReference>
<keyword evidence="4" id="KW-0732">Signal</keyword>
<name>A0A1M6TT79_XYLRU</name>
<dbReference type="InterPro" id="IPR001000">
    <property type="entry name" value="GH10_dom"/>
</dbReference>
<evidence type="ECO:0000313" key="11">
    <source>
        <dbReference type="EMBL" id="SHK60212.1"/>
    </source>
</evidence>
<dbReference type="Proteomes" id="UP000184130">
    <property type="component" value="Unassembled WGS sequence"/>
</dbReference>
<evidence type="ECO:0000256" key="4">
    <source>
        <dbReference type="ARBA" id="ARBA00022729"/>
    </source>
</evidence>
<dbReference type="Pfam" id="PF00331">
    <property type="entry name" value="Glyco_hydro_10"/>
    <property type="match status" value="1"/>
</dbReference>
<dbReference type="PROSITE" id="PS51760">
    <property type="entry name" value="GH10_2"/>
    <property type="match status" value="1"/>
</dbReference>
<comment type="catalytic activity">
    <reaction evidence="1 9">
        <text>Endohydrolysis of (1-&gt;4)-beta-D-xylosidic linkages in xylans.</text>
        <dbReference type="EC" id="3.2.1.8"/>
    </reaction>
</comment>
<dbReference type="GO" id="GO:0031176">
    <property type="term" value="F:endo-1,4-beta-xylanase activity"/>
    <property type="evidence" value="ECO:0007669"/>
    <property type="project" value="UniProtKB-EC"/>
</dbReference>
<evidence type="ECO:0000259" key="10">
    <source>
        <dbReference type="PROSITE" id="PS51760"/>
    </source>
</evidence>
<gene>
    <name evidence="11" type="ORF">SAMN05216463_1075</name>
</gene>
<evidence type="ECO:0000256" key="9">
    <source>
        <dbReference type="RuleBase" id="RU361174"/>
    </source>
</evidence>
<evidence type="ECO:0000256" key="6">
    <source>
        <dbReference type="ARBA" id="ARBA00023277"/>
    </source>
</evidence>
<evidence type="ECO:0000313" key="12">
    <source>
        <dbReference type="Proteomes" id="UP000184130"/>
    </source>
</evidence>
<evidence type="ECO:0000256" key="5">
    <source>
        <dbReference type="ARBA" id="ARBA00022801"/>
    </source>
</evidence>
<dbReference type="PANTHER" id="PTHR31490">
    <property type="entry name" value="GLYCOSYL HYDROLASE"/>
    <property type="match status" value="1"/>
</dbReference>
<dbReference type="GO" id="GO:0045493">
    <property type="term" value="P:xylan catabolic process"/>
    <property type="evidence" value="ECO:0007669"/>
    <property type="project" value="UniProtKB-KW"/>
</dbReference>
<dbReference type="Gene3D" id="3.20.20.80">
    <property type="entry name" value="Glycosidases"/>
    <property type="match status" value="1"/>
</dbReference>
<evidence type="ECO:0000256" key="8">
    <source>
        <dbReference type="ARBA" id="ARBA00023326"/>
    </source>
</evidence>
<dbReference type="InterPro" id="IPR017853">
    <property type="entry name" value="GH"/>
</dbReference>
<evidence type="ECO:0000256" key="7">
    <source>
        <dbReference type="ARBA" id="ARBA00023295"/>
    </source>
</evidence>
<protein>
    <recommendedName>
        <fullName evidence="9">Beta-xylanase</fullName>
        <ecNumber evidence="9">3.2.1.8</ecNumber>
    </recommendedName>
</protein>
<dbReference type="InterPro" id="IPR044846">
    <property type="entry name" value="GH10"/>
</dbReference>
<dbReference type="SMART" id="SM00633">
    <property type="entry name" value="Glyco_10"/>
    <property type="match status" value="1"/>
</dbReference>
<dbReference type="PANTHER" id="PTHR31490:SF88">
    <property type="entry name" value="BETA-XYLANASE"/>
    <property type="match status" value="1"/>
</dbReference>
<keyword evidence="8 9" id="KW-0624">Polysaccharide degradation</keyword>
<organism evidence="11 12">
    <name type="scientific">Xylanibacter ruminicola</name>
    <name type="common">Prevotella ruminicola</name>
    <dbReference type="NCBI Taxonomy" id="839"/>
    <lineage>
        <taxon>Bacteria</taxon>
        <taxon>Pseudomonadati</taxon>
        <taxon>Bacteroidota</taxon>
        <taxon>Bacteroidia</taxon>
        <taxon>Bacteroidales</taxon>
        <taxon>Prevotellaceae</taxon>
        <taxon>Xylanibacter</taxon>
    </lineage>
</organism>
<proteinExistence type="inferred from homology"/>
<keyword evidence="7 9" id="KW-0326">Glycosidase</keyword>
<sequence length="453" mass="51038">MFSVSLSVSAVAQEKFEIGKPGDSNYRYLDNYQALKSYINYSDFPNFKLGAGTIVYDYLVNPTVRNLVNKNFTETVAGNAMKMQSCVDNYGYMSFAAVTNFVNAATDAGLSVYGHTLAWHAQQPVNWLQKLVTAAPTKQAKCDTLVYAMDKWIKGMMEACGGKVKAWDLVNEPLSGDGNDGEGNYELQHSKGYKSGTWDVGGYAFYWQDYMGDYEYVRQACRLARKYGPEDIVLFINDYNLESDWDDNKKLKSLINWIKKWESDGVTKIDGIGTQMHVSYYENSYIQNSKKEHITKMFQLMAASGKLVRVSEMDMGYVDANGNDVHTASMTETRHKNMADFYEWIIKEYFRLIPPAQQWGICQWCTTDSPSNSGWRANTPVGIWDINYYRKHVYAGIVRGLSSVTSGIEGGEADRAIEAPEGIYNLNGVKLSAKSLEDVPHGIYIVNGKKTVK</sequence>
<comment type="similarity">
    <text evidence="2 9">Belongs to the glycosyl hydrolase 10 (cellulase F) family.</text>
</comment>
<evidence type="ECO:0000256" key="2">
    <source>
        <dbReference type="ARBA" id="ARBA00007495"/>
    </source>
</evidence>
<dbReference type="EMBL" id="FRBD01000007">
    <property type="protein sequence ID" value="SHK60212.1"/>
    <property type="molecule type" value="Genomic_DNA"/>
</dbReference>
<keyword evidence="3 11" id="KW-0858">Xylan degradation</keyword>
<reference evidence="11 12" key="1">
    <citation type="submission" date="2016-11" db="EMBL/GenBank/DDBJ databases">
        <authorList>
            <person name="Jaros S."/>
            <person name="Januszkiewicz K."/>
            <person name="Wedrychowicz H."/>
        </authorList>
    </citation>
    <scope>NUCLEOTIDE SEQUENCE [LARGE SCALE GENOMIC DNA]</scope>
    <source>
        <strain evidence="11 12">KHT3</strain>
    </source>
</reference>
<evidence type="ECO:0000256" key="1">
    <source>
        <dbReference type="ARBA" id="ARBA00000681"/>
    </source>
</evidence>
<keyword evidence="5 9" id="KW-0378">Hydrolase</keyword>
<dbReference type="SUPFAM" id="SSF51445">
    <property type="entry name" value="(Trans)glycosidases"/>
    <property type="match status" value="1"/>
</dbReference>
<keyword evidence="6 9" id="KW-0119">Carbohydrate metabolism</keyword>
<accession>A0A1M6TT79</accession>
<dbReference type="AlphaFoldDB" id="A0A1M6TT79"/>